<evidence type="ECO:0000313" key="3">
    <source>
        <dbReference type="EMBL" id="WOB07059.1"/>
    </source>
</evidence>
<organism evidence="3 4">
    <name type="scientific">Piscinibacter gummiphilus</name>
    <dbReference type="NCBI Taxonomy" id="946333"/>
    <lineage>
        <taxon>Bacteria</taxon>
        <taxon>Pseudomonadati</taxon>
        <taxon>Pseudomonadota</taxon>
        <taxon>Betaproteobacteria</taxon>
        <taxon>Burkholderiales</taxon>
        <taxon>Sphaerotilaceae</taxon>
        <taxon>Piscinibacter</taxon>
    </lineage>
</organism>
<feature type="domain" description="AsmA" evidence="2">
    <location>
        <begin position="65"/>
        <end position="573"/>
    </location>
</feature>
<dbReference type="Proteomes" id="UP001303946">
    <property type="component" value="Chromosome"/>
</dbReference>
<dbReference type="InterPro" id="IPR052894">
    <property type="entry name" value="AsmA-related"/>
</dbReference>
<gene>
    <name evidence="3" type="ORF">RXV79_19320</name>
</gene>
<dbReference type="InterPro" id="IPR007844">
    <property type="entry name" value="AsmA"/>
</dbReference>
<evidence type="ECO:0000313" key="4">
    <source>
        <dbReference type="Proteomes" id="UP001303946"/>
    </source>
</evidence>
<evidence type="ECO:0000259" key="2">
    <source>
        <dbReference type="Pfam" id="PF05170"/>
    </source>
</evidence>
<dbReference type="PANTHER" id="PTHR30441:SF9">
    <property type="entry name" value="ASMA FAMILY PROTEIN YHJG"/>
    <property type="match status" value="1"/>
</dbReference>
<dbReference type="PANTHER" id="PTHR30441">
    <property type="entry name" value="DUF748 DOMAIN-CONTAINING PROTEIN"/>
    <property type="match status" value="1"/>
</dbReference>
<accession>A0ABZ0CQ96</accession>
<name>A0ABZ0CQ96_9BURK</name>
<protein>
    <submittedName>
        <fullName evidence="3">AsmA family protein</fullName>
    </submittedName>
</protein>
<proteinExistence type="predicted"/>
<reference evidence="3 4" key="1">
    <citation type="submission" date="2023-10" db="EMBL/GenBank/DDBJ databases">
        <title>Bacteria for the degradation of biodegradable plastic PBAT(Polybutylene adipate terephthalate).</title>
        <authorList>
            <person name="Weon H.-Y."/>
            <person name="Yeon J."/>
        </authorList>
    </citation>
    <scope>NUCLEOTIDE SEQUENCE [LARGE SCALE GENOMIC DNA]</scope>
    <source>
        <strain evidence="3 4">SBD 7-3</strain>
    </source>
</reference>
<feature type="region of interest" description="Disordered" evidence="1">
    <location>
        <begin position="362"/>
        <end position="381"/>
    </location>
</feature>
<dbReference type="EMBL" id="CP136336">
    <property type="protein sequence ID" value="WOB07059.1"/>
    <property type="molecule type" value="Genomic_DNA"/>
</dbReference>
<dbReference type="Pfam" id="PF05170">
    <property type="entry name" value="AsmA"/>
    <property type="match status" value="1"/>
</dbReference>
<sequence>MTSSPRRISKGWAVAAAVMGALVVTVLACEWAGWPFLAKPVERVLSRTLERDVQLGNESSHATVRFFGGLKVDVPHLQIGAPEWSKRPFFLQARNAQMHLSYGDLWRAKKGAPLDIDLLRADHLVVHAERMADGRASWVFGTLQKPQEAKEGKPNVFPTVRELRVNEGQLTYVDVPLKADIVARLALAEGAAGVQAPPSQGSQPLPVALRGLIASAEGTYGPAKLSANLRTAGVTPLLRSDTAAPSVPVVLELKANKASLSFNGTVTDIFKLSDLAGQFRVSGPSLAAAGDPLGVTLPTTGAFVLAGRINKDGKVWKVAADDATVGSTKLKGDFTYDMGQPVPLLAGKVTSPRLLLADLAPTIGGEPGADPAPPPKTKAPPAARVLPDREFDLPSLRAMNADVQMAFDRVELGALFALPLQPLKTRLTLKDGKLRLDDLVATTADGSLRGNVALDGTRDVALWNADLRWSGVKLEQWLKQKRADGKPPFVSGKLVGHAKLEGQGRSTAQILGSLDGTVATTVRQGQVSHLIVEAAGLDLAQALGVFVKGDEPLPVSCALADLKAEKGVLTTRTLVVDTPDSTVWAEGSVSMKDEALDLKATVAPKDFSPLALRTPVHLKGAFNAPKVSVEKAPLARRVAGAALLALVNPIAAVLPLFDKGESDEGDSCNELVARARDAAREGRSPADKKGGK</sequence>
<evidence type="ECO:0000256" key="1">
    <source>
        <dbReference type="SAM" id="MobiDB-lite"/>
    </source>
</evidence>
<dbReference type="PROSITE" id="PS51257">
    <property type="entry name" value="PROKAR_LIPOPROTEIN"/>
    <property type="match status" value="1"/>
</dbReference>
<dbReference type="RefSeq" id="WP_316699737.1">
    <property type="nucleotide sequence ID" value="NZ_CP136336.1"/>
</dbReference>
<keyword evidence="4" id="KW-1185">Reference proteome</keyword>
<feature type="compositionally biased region" description="Basic and acidic residues" evidence="1">
    <location>
        <begin position="673"/>
        <end position="692"/>
    </location>
</feature>
<feature type="region of interest" description="Disordered" evidence="1">
    <location>
        <begin position="662"/>
        <end position="692"/>
    </location>
</feature>